<feature type="domain" description="3-hydroxyacyl-CoA dehydrogenase C-terminal" evidence="11">
    <location>
        <begin position="488"/>
        <end position="583"/>
    </location>
</feature>
<dbReference type="GO" id="GO:0006635">
    <property type="term" value="P:fatty acid beta-oxidation"/>
    <property type="evidence" value="ECO:0007669"/>
    <property type="project" value="UniProtKB-UniPathway"/>
</dbReference>
<keyword evidence="14" id="KW-1185">Reference proteome</keyword>
<evidence type="ECO:0000259" key="12">
    <source>
        <dbReference type="Pfam" id="PF02737"/>
    </source>
</evidence>
<dbReference type="Proteomes" id="UP000825051">
    <property type="component" value="Chromosome"/>
</dbReference>
<sequence length="662" mass="70019">MNSSVTFHVEADDVGWIVIDDPLSRANALSARGRADLAAAIEAARESPARAVVVAGKEQIFGAGAELSELAALASEAEAGAFAQAGAEVMAALAALPKPTVAAIRGACAGGSYEVALACTWRIATDEPATRVGLPELALGTIPGWGGGVRLARLIGASPALEHLWKAQLVPARAALAAGLVDELVPPDEWRTRAREAALRLADKRDAAAEQTNKPGAPTMAAAWRLKARTAAQRAALAVVERAMAPGDEAFALEAERFAGLAASATCKNHIYAFQVRAAARKRTLEGWFPSGVLAEANEAAQRPIRRVGVVGAGVMGSGIAQWLAAHGHAVVLRDVSVDAVAHGTSIVRGLFDEAVKRGKMSASEAAAGWGRVLSTTTWDGFADCDLVIEAIVENIAAKRALFGEIAKIVRGDALLASNTSALPIDEIAGHVPHPERTLGLHFFNPVSRMPLVEMVLAPATSAATAARALTLVKALGKQPVICRSSPGFFVTRVLFFYLNEACRCREEGVAVTALDEALRDFGWPMGPLRLIDEIGVDVTDFIFGEMARYFPERFVASRLCAGMLTRDWWGRKNGAGEGFYTYEGKTERVNAAAEEWVGGGVANVPAERLRERLMRVMVEEARRCLAEGVVRTAEEADFALLAGAGFPAAEGGLLRWAATRE</sequence>
<comment type="similarity">
    <text evidence="2">In the central section; belongs to the 3-hydroxyacyl-CoA dehydrogenase family.</text>
</comment>
<comment type="pathway">
    <text evidence="1">Lipid metabolism; fatty acid beta-oxidation.</text>
</comment>
<keyword evidence="9" id="KW-0511">Multifunctional enzyme</keyword>
<keyword evidence="5" id="KW-0560">Oxidoreductase</keyword>
<feature type="domain" description="3-hydroxyacyl-CoA dehydrogenase NAD binding" evidence="12">
    <location>
        <begin position="308"/>
        <end position="484"/>
    </location>
</feature>
<dbReference type="InterPro" id="IPR006108">
    <property type="entry name" value="3HC_DH_C"/>
</dbReference>
<dbReference type="SUPFAM" id="SSF48179">
    <property type="entry name" value="6-phosphogluconate dehydrogenase C-terminal domain-like"/>
    <property type="match status" value="2"/>
</dbReference>
<dbReference type="InterPro" id="IPR001753">
    <property type="entry name" value="Enoyl-CoA_hydra/iso"/>
</dbReference>
<dbReference type="GO" id="GO:0004300">
    <property type="term" value="F:enoyl-CoA hydratase activity"/>
    <property type="evidence" value="ECO:0007669"/>
    <property type="project" value="TreeGrafter"/>
</dbReference>
<dbReference type="InterPro" id="IPR006176">
    <property type="entry name" value="3-OHacyl-CoA_DH_NAD-bd"/>
</dbReference>
<evidence type="ECO:0000256" key="8">
    <source>
        <dbReference type="ARBA" id="ARBA00023239"/>
    </source>
</evidence>
<evidence type="ECO:0000256" key="10">
    <source>
        <dbReference type="ARBA" id="ARBA00049556"/>
    </source>
</evidence>
<dbReference type="EMBL" id="CP080507">
    <property type="protein sequence ID" value="QYM79584.1"/>
    <property type="molecule type" value="Genomic_DNA"/>
</dbReference>
<evidence type="ECO:0000256" key="9">
    <source>
        <dbReference type="ARBA" id="ARBA00023268"/>
    </source>
</evidence>
<evidence type="ECO:0000256" key="1">
    <source>
        <dbReference type="ARBA" id="ARBA00005005"/>
    </source>
</evidence>
<keyword evidence="8" id="KW-0456">Lyase</keyword>
<reference evidence="13" key="1">
    <citation type="submission" date="2021-08" db="EMBL/GenBank/DDBJ databases">
        <title>Genome of a novel bacterium of the phylum Verrucomicrobia, Oleiharenicola sp. KSB-15.</title>
        <authorList>
            <person name="Chung J.-H."/>
            <person name="Ahn J.-H."/>
            <person name="Yoon Y."/>
            <person name="Kim D.-Y."/>
            <person name="An S.-H."/>
            <person name="Park I."/>
            <person name="Yeon J."/>
        </authorList>
    </citation>
    <scope>NUCLEOTIDE SEQUENCE</scope>
    <source>
        <strain evidence="13">KSB-15</strain>
    </source>
</reference>
<keyword evidence="3" id="KW-0276">Fatty acid metabolism</keyword>
<evidence type="ECO:0000256" key="6">
    <source>
        <dbReference type="ARBA" id="ARBA00023027"/>
    </source>
</evidence>
<dbReference type="Pfam" id="PF02737">
    <property type="entry name" value="3HCDH_N"/>
    <property type="match status" value="1"/>
</dbReference>
<dbReference type="AlphaFoldDB" id="A0A8F9XM15"/>
<evidence type="ECO:0000256" key="7">
    <source>
        <dbReference type="ARBA" id="ARBA00023098"/>
    </source>
</evidence>
<dbReference type="SUPFAM" id="SSF51735">
    <property type="entry name" value="NAD(P)-binding Rossmann-fold domains"/>
    <property type="match status" value="1"/>
</dbReference>
<keyword evidence="7" id="KW-0443">Lipid metabolism</keyword>
<evidence type="ECO:0000256" key="5">
    <source>
        <dbReference type="ARBA" id="ARBA00023002"/>
    </source>
</evidence>
<evidence type="ECO:0000259" key="11">
    <source>
        <dbReference type="Pfam" id="PF00725"/>
    </source>
</evidence>
<dbReference type="Gene3D" id="3.90.226.10">
    <property type="entry name" value="2-enoyl-CoA Hydratase, Chain A, domain 1"/>
    <property type="match status" value="1"/>
</dbReference>
<dbReference type="Pfam" id="PF00378">
    <property type="entry name" value="ECH_1"/>
    <property type="match status" value="1"/>
</dbReference>
<dbReference type="UniPathway" id="UPA00659"/>
<dbReference type="KEGG" id="ole:K0B96_02910"/>
<accession>A0A8F9XM15</accession>
<gene>
    <name evidence="13" type="ORF">K0B96_02910</name>
</gene>
<dbReference type="Gene3D" id="3.40.50.720">
    <property type="entry name" value="NAD(P)-binding Rossmann-like Domain"/>
    <property type="match status" value="1"/>
</dbReference>
<dbReference type="InterPro" id="IPR008927">
    <property type="entry name" value="6-PGluconate_DH-like_C_sf"/>
</dbReference>
<dbReference type="InterPro" id="IPR050136">
    <property type="entry name" value="FA_oxidation_alpha_subunit"/>
</dbReference>
<protein>
    <submittedName>
        <fullName evidence="13">Enoyl-CoA hydratase/isomerase family protein</fullName>
    </submittedName>
</protein>
<evidence type="ECO:0000256" key="4">
    <source>
        <dbReference type="ARBA" id="ARBA00022963"/>
    </source>
</evidence>
<dbReference type="Pfam" id="PF00725">
    <property type="entry name" value="3HCDH"/>
    <property type="match status" value="1"/>
</dbReference>
<evidence type="ECO:0000313" key="14">
    <source>
        <dbReference type="Proteomes" id="UP000825051"/>
    </source>
</evidence>
<proteinExistence type="inferred from homology"/>
<evidence type="ECO:0000313" key="13">
    <source>
        <dbReference type="EMBL" id="QYM79584.1"/>
    </source>
</evidence>
<evidence type="ECO:0000256" key="3">
    <source>
        <dbReference type="ARBA" id="ARBA00022832"/>
    </source>
</evidence>
<comment type="catalytic activity">
    <reaction evidence="10">
        <text>a (3S)-3-hydroxyacyl-CoA + NAD(+) = a 3-oxoacyl-CoA + NADH + H(+)</text>
        <dbReference type="Rhea" id="RHEA:22432"/>
        <dbReference type="ChEBI" id="CHEBI:15378"/>
        <dbReference type="ChEBI" id="CHEBI:57318"/>
        <dbReference type="ChEBI" id="CHEBI:57540"/>
        <dbReference type="ChEBI" id="CHEBI:57945"/>
        <dbReference type="ChEBI" id="CHEBI:90726"/>
        <dbReference type="EC" id="1.1.1.35"/>
    </reaction>
</comment>
<keyword evidence="4" id="KW-0442">Lipid degradation</keyword>
<dbReference type="PANTHER" id="PTHR43612:SF3">
    <property type="entry name" value="TRIFUNCTIONAL ENZYME SUBUNIT ALPHA, MITOCHONDRIAL"/>
    <property type="match status" value="1"/>
</dbReference>
<name>A0A8F9XM15_9BACT</name>
<dbReference type="RefSeq" id="WP_220163657.1">
    <property type="nucleotide sequence ID" value="NZ_CP080507.1"/>
</dbReference>
<keyword evidence="6" id="KW-0520">NAD</keyword>
<dbReference type="Gene3D" id="1.10.1040.50">
    <property type="match status" value="1"/>
</dbReference>
<dbReference type="PANTHER" id="PTHR43612">
    <property type="entry name" value="TRIFUNCTIONAL ENZYME SUBUNIT ALPHA"/>
    <property type="match status" value="1"/>
</dbReference>
<dbReference type="InterPro" id="IPR036291">
    <property type="entry name" value="NAD(P)-bd_dom_sf"/>
</dbReference>
<evidence type="ECO:0000256" key="2">
    <source>
        <dbReference type="ARBA" id="ARBA00007005"/>
    </source>
</evidence>
<dbReference type="GO" id="GO:0016509">
    <property type="term" value="F:long-chain (3S)-3-hydroxyacyl-CoA dehydrogenase (NAD+) activity"/>
    <property type="evidence" value="ECO:0007669"/>
    <property type="project" value="TreeGrafter"/>
</dbReference>
<dbReference type="GO" id="GO:0070403">
    <property type="term" value="F:NAD+ binding"/>
    <property type="evidence" value="ECO:0007669"/>
    <property type="project" value="InterPro"/>
</dbReference>
<organism evidence="13 14">
    <name type="scientific">Horticoccus luteus</name>
    <dbReference type="NCBI Taxonomy" id="2862869"/>
    <lineage>
        <taxon>Bacteria</taxon>
        <taxon>Pseudomonadati</taxon>
        <taxon>Verrucomicrobiota</taxon>
        <taxon>Opitutia</taxon>
        <taxon>Opitutales</taxon>
        <taxon>Opitutaceae</taxon>
        <taxon>Horticoccus</taxon>
    </lineage>
</organism>
<dbReference type="SUPFAM" id="SSF52096">
    <property type="entry name" value="ClpP/crotonase"/>
    <property type="match status" value="1"/>
</dbReference>
<dbReference type="CDD" id="cd06558">
    <property type="entry name" value="crotonase-like"/>
    <property type="match status" value="1"/>
</dbReference>
<dbReference type="FunFam" id="3.40.50.720:FF:000009">
    <property type="entry name" value="Fatty oxidation complex, alpha subunit"/>
    <property type="match status" value="1"/>
</dbReference>
<dbReference type="InterPro" id="IPR029045">
    <property type="entry name" value="ClpP/crotonase-like_dom_sf"/>
</dbReference>